<dbReference type="InterPro" id="IPR000868">
    <property type="entry name" value="Isochorismatase-like_dom"/>
</dbReference>
<dbReference type="PIRSF" id="PIRSF001111">
    <property type="entry name" value="Isochorismatase"/>
    <property type="match status" value="1"/>
</dbReference>
<evidence type="ECO:0000313" key="3">
    <source>
        <dbReference type="EMBL" id="OXM53097.1"/>
    </source>
</evidence>
<dbReference type="PRINTS" id="PR01398">
    <property type="entry name" value="ISCHRISMTASE"/>
</dbReference>
<keyword evidence="4" id="KW-1185">Reference proteome</keyword>
<dbReference type="Gene3D" id="3.40.50.850">
    <property type="entry name" value="Isochorismatase-like"/>
    <property type="match status" value="1"/>
</dbReference>
<keyword evidence="1" id="KW-0378">Hydrolase</keyword>
<dbReference type="EMBL" id="NMQU01000021">
    <property type="protein sequence ID" value="OXM53097.1"/>
    <property type="molecule type" value="Genomic_DNA"/>
</dbReference>
<dbReference type="AlphaFoldDB" id="A0A229S2F2"/>
<dbReference type="PANTHER" id="PTHR43540">
    <property type="entry name" value="PEROXYUREIDOACRYLATE/UREIDOACRYLATE AMIDOHYDROLASE-RELATED"/>
    <property type="match status" value="1"/>
</dbReference>
<evidence type="ECO:0000259" key="2">
    <source>
        <dbReference type="Pfam" id="PF00857"/>
    </source>
</evidence>
<dbReference type="PANTHER" id="PTHR43540:SF3">
    <property type="entry name" value="ENTEROBACTIN SYNTHASE COMPONENT B"/>
    <property type="match status" value="1"/>
</dbReference>
<organism evidence="3 4">
    <name type="scientific">Amycolatopsis alba DSM 44262</name>
    <dbReference type="NCBI Taxonomy" id="1125972"/>
    <lineage>
        <taxon>Bacteria</taxon>
        <taxon>Bacillati</taxon>
        <taxon>Actinomycetota</taxon>
        <taxon>Actinomycetes</taxon>
        <taxon>Pseudonocardiales</taxon>
        <taxon>Pseudonocardiaceae</taxon>
        <taxon>Amycolatopsis</taxon>
    </lineage>
</organism>
<evidence type="ECO:0000313" key="4">
    <source>
        <dbReference type="Proteomes" id="UP000215563"/>
    </source>
</evidence>
<dbReference type="InterPro" id="IPR016291">
    <property type="entry name" value="Isochorismatase"/>
</dbReference>
<feature type="domain" description="Isochorismatase-like" evidence="2">
    <location>
        <begin position="31"/>
        <end position="202"/>
    </location>
</feature>
<dbReference type="InterPro" id="IPR036380">
    <property type="entry name" value="Isochorismatase-like_sf"/>
</dbReference>
<gene>
    <name evidence="3" type="ORF">CFP75_07845</name>
</gene>
<proteinExistence type="predicted"/>
<dbReference type="RefSeq" id="WP_020630034.1">
    <property type="nucleotide sequence ID" value="NZ_KB913032.1"/>
</dbReference>
<evidence type="ECO:0000256" key="1">
    <source>
        <dbReference type="ARBA" id="ARBA00022801"/>
    </source>
</evidence>
<reference evidence="3 4" key="1">
    <citation type="submission" date="2017-07" db="EMBL/GenBank/DDBJ databases">
        <title>Amycolatopsis alba DSM 44262 Genome sequencing and assembly.</title>
        <authorList>
            <person name="Kaur N."/>
            <person name="Mayilraj S."/>
        </authorList>
    </citation>
    <scope>NUCLEOTIDE SEQUENCE [LARGE SCALE GENOMIC DNA]</scope>
    <source>
        <strain evidence="3 4">DSM 44262</strain>
    </source>
</reference>
<sequence length="215" mass="24086">MAIPPIDAYPLPSPAELTANRVHWRLDTTRCALLVHDMQKYFIDAFDRTTEPASALIENIRLIREICRQNGIPVIYTAQPGNQHPSRRGILADFWGTGLVSGRDEEIVDDLAPNEVDIFVTKWRYSAFQRTDLAQLLNRHGRDQLIITGVYAHMGCMLSAAEAFMNDIEPFMISDATADFSRAEHLGALDYVAKRCGTVLPTDRVITSLIERSAA</sequence>
<name>A0A229S2F2_AMYAL</name>
<dbReference type="SUPFAM" id="SSF52499">
    <property type="entry name" value="Isochorismatase-like hydrolases"/>
    <property type="match status" value="1"/>
</dbReference>
<comment type="caution">
    <text evidence="3">The sequence shown here is derived from an EMBL/GenBank/DDBJ whole genome shotgun (WGS) entry which is preliminary data.</text>
</comment>
<dbReference type="InterPro" id="IPR050272">
    <property type="entry name" value="Isochorismatase-like_hydrls"/>
</dbReference>
<accession>A0A229S2F2</accession>
<dbReference type="OrthoDB" id="5794853at2"/>
<protein>
    <submittedName>
        <fullName evidence="3">2,3-dihydro-2,3-dihydroxybenzoate synthetase</fullName>
    </submittedName>
</protein>
<dbReference type="Pfam" id="PF00857">
    <property type="entry name" value="Isochorismatase"/>
    <property type="match status" value="1"/>
</dbReference>
<dbReference type="Proteomes" id="UP000215563">
    <property type="component" value="Unassembled WGS sequence"/>
</dbReference>
<dbReference type="GO" id="GO:0008908">
    <property type="term" value="F:isochorismatase activity"/>
    <property type="evidence" value="ECO:0007669"/>
    <property type="project" value="InterPro"/>
</dbReference>